<comment type="caution">
    <text evidence="7">The sequence shown here is derived from an EMBL/GenBank/DDBJ whole genome shotgun (WGS) entry which is preliminary data.</text>
</comment>
<dbReference type="PROSITE" id="PS50110">
    <property type="entry name" value="RESPONSE_REGULATORY"/>
    <property type="match status" value="1"/>
</dbReference>
<reference evidence="7" key="1">
    <citation type="submission" date="2020-12" db="EMBL/GenBank/DDBJ databases">
        <title>Clostridium thailandense sp. nov., a novel acetogenic bacterium isolated from peat land soil in Thailand.</title>
        <authorList>
            <person name="Chaikitkaew S."/>
            <person name="Birkeland N.K."/>
        </authorList>
    </citation>
    <scope>NUCLEOTIDE SEQUENCE</scope>
    <source>
        <strain evidence="7">PL3</strain>
    </source>
</reference>
<evidence type="ECO:0000256" key="3">
    <source>
        <dbReference type="ARBA" id="ARBA00023163"/>
    </source>
</evidence>
<dbReference type="PANTHER" id="PTHR43280:SF2">
    <property type="entry name" value="HTH-TYPE TRANSCRIPTIONAL REGULATOR EXSA"/>
    <property type="match status" value="1"/>
</dbReference>
<dbReference type="AlphaFoldDB" id="A0A949X2V1"/>
<organism evidence="7 8">
    <name type="scientific">Clostridium thailandense</name>
    <dbReference type="NCBI Taxonomy" id="2794346"/>
    <lineage>
        <taxon>Bacteria</taxon>
        <taxon>Bacillati</taxon>
        <taxon>Bacillota</taxon>
        <taxon>Clostridia</taxon>
        <taxon>Eubacteriales</taxon>
        <taxon>Clostridiaceae</taxon>
        <taxon>Clostridium</taxon>
    </lineage>
</organism>
<evidence type="ECO:0000259" key="6">
    <source>
        <dbReference type="PROSITE" id="PS50110"/>
    </source>
</evidence>
<evidence type="ECO:0000256" key="2">
    <source>
        <dbReference type="ARBA" id="ARBA00023125"/>
    </source>
</evidence>
<dbReference type="Pfam" id="PF12833">
    <property type="entry name" value="HTH_18"/>
    <property type="match status" value="1"/>
</dbReference>
<evidence type="ECO:0000256" key="4">
    <source>
        <dbReference type="PROSITE-ProRule" id="PRU00169"/>
    </source>
</evidence>
<dbReference type="Proteomes" id="UP000694308">
    <property type="component" value="Unassembled WGS sequence"/>
</dbReference>
<dbReference type="SMART" id="SM00448">
    <property type="entry name" value="REC"/>
    <property type="match status" value="1"/>
</dbReference>
<evidence type="ECO:0000259" key="5">
    <source>
        <dbReference type="PROSITE" id="PS01124"/>
    </source>
</evidence>
<evidence type="ECO:0000313" key="7">
    <source>
        <dbReference type="EMBL" id="MBV7271713.1"/>
    </source>
</evidence>
<feature type="domain" description="Response regulatory" evidence="6">
    <location>
        <begin position="2"/>
        <end position="119"/>
    </location>
</feature>
<dbReference type="EMBL" id="JAEEGC010000007">
    <property type="protein sequence ID" value="MBV7271713.1"/>
    <property type="molecule type" value="Genomic_DNA"/>
</dbReference>
<dbReference type="PANTHER" id="PTHR43280">
    <property type="entry name" value="ARAC-FAMILY TRANSCRIPTIONAL REGULATOR"/>
    <property type="match status" value="1"/>
</dbReference>
<dbReference type="InterPro" id="IPR001789">
    <property type="entry name" value="Sig_transdc_resp-reg_receiver"/>
</dbReference>
<keyword evidence="4" id="KW-0597">Phosphoprotein</keyword>
<protein>
    <submittedName>
        <fullName evidence="7">Response regulator</fullName>
    </submittedName>
</protein>
<dbReference type="SMART" id="SM00342">
    <property type="entry name" value="HTH_ARAC"/>
    <property type="match status" value="1"/>
</dbReference>
<dbReference type="GO" id="GO:0003700">
    <property type="term" value="F:DNA-binding transcription factor activity"/>
    <property type="evidence" value="ECO:0007669"/>
    <property type="project" value="InterPro"/>
</dbReference>
<evidence type="ECO:0000313" key="8">
    <source>
        <dbReference type="Proteomes" id="UP000694308"/>
    </source>
</evidence>
<sequence length="248" mass="28514">MNIVVIDDEPKIRNGLVKVLSAHYNEKYSVVSFEAAELAFKHMEDNPVDLLITDIRMPGVSGLDLIKKLRDANKEVVIVIISGYSDFAYAQRAIELGVKRYLTKPTNIYDLFLIVEEVEKNLIDKSIEEYSSKIEVSNLIVKKAVDHIAKNYAKKISLKSISEELYVTPNYLCRLFKSQMGVNLSDYITHYRMDKAKTYLMDIRYKISEVAELAGYNDTKYFSSTFKKIYGVSPIEFRNGKFSNKWEG</sequence>
<keyword evidence="3" id="KW-0804">Transcription</keyword>
<dbReference type="RefSeq" id="WP_218318744.1">
    <property type="nucleotide sequence ID" value="NZ_JAEEGC010000007.1"/>
</dbReference>
<feature type="domain" description="HTH araC/xylS-type" evidence="5">
    <location>
        <begin position="142"/>
        <end position="240"/>
    </location>
</feature>
<dbReference type="PROSITE" id="PS01124">
    <property type="entry name" value="HTH_ARAC_FAMILY_2"/>
    <property type="match status" value="1"/>
</dbReference>
<feature type="modified residue" description="4-aspartylphosphate" evidence="4">
    <location>
        <position position="54"/>
    </location>
</feature>
<proteinExistence type="predicted"/>
<name>A0A949X2V1_9CLOT</name>
<dbReference type="InterPro" id="IPR018060">
    <property type="entry name" value="HTH_AraC"/>
</dbReference>
<evidence type="ECO:0000256" key="1">
    <source>
        <dbReference type="ARBA" id="ARBA00023015"/>
    </source>
</evidence>
<keyword evidence="8" id="KW-1185">Reference proteome</keyword>
<dbReference type="GO" id="GO:0043565">
    <property type="term" value="F:sequence-specific DNA binding"/>
    <property type="evidence" value="ECO:0007669"/>
    <property type="project" value="InterPro"/>
</dbReference>
<gene>
    <name evidence="7" type="ORF">I6U48_02140</name>
</gene>
<keyword evidence="1" id="KW-0805">Transcription regulation</keyword>
<accession>A0A949X2V1</accession>
<keyword evidence="2" id="KW-0238">DNA-binding</keyword>
<dbReference type="InterPro" id="IPR018062">
    <property type="entry name" value="HTH_AraC-typ_CS"/>
</dbReference>
<dbReference type="PROSITE" id="PS00041">
    <property type="entry name" value="HTH_ARAC_FAMILY_1"/>
    <property type="match status" value="1"/>
</dbReference>
<dbReference type="CDD" id="cd17536">
    <property type="entry name" value="REC_YesN-like"/>
    <property type="match status" value="1"/>
</dbReference>
<dbReference type="Pfam" id="PF00072">
    <property type="entry name" value="Response_reg"/>
    <property type="match status" value="1"/>
</dbReference>
<dbReference type="GO" id="GO:0000160">
    <property type="term" value="P:phosphorelay signal transduction system"/>
    <property type="evidence" value="ECO:0007669"/>
    <property type="project" value="InterPro"/>
</dbReference>